<comment type="caution">
    <text evidence="1">The sequence shown here is derived from an EMBL/GenBank/DDBJ whole genome shotgun (WGS) entry which is preliminary data.</text>
</comment>
<reference evidence="1" key="1">
    <citation type="journal article" date="2015" name="Nature">
        <title>Complex archaea that bridge the gap between prokaryotes and eukaryotes.</title>
        <authorList>
            <person name="Spang A."/>
            <person name="Saw J.H."/>
            <person name="Jorgensen S.L."/>
            <person name="Zaremba-Niedzwiedzka K."/>
            <person name="Martijn J."/>
            <person name="Lind A.E."/>
            <person name="van Eijk R."/>
            <person name="Schleper C."/>
            <person name="Guy L."/>
            <person name="Ettema T.J."/>
        </authorList>
    </citation>
    <scope>NUCLEOTIDE SEQUENCE</scope>
</reference>
<sequence length="95" mass="10579">MGTQSSALHKQTWISSRIEAAGAQGVSIDQEKFLAEFCIANSSTRKTGLEIIKNLEFTGKIVLRGGDLFTPELFREYSIKEKDAAIQEQLNSEEK</sequence>
<protein>
    <submittedName>
        <fullName evidence="1">Uncharacterized protein</fullName>
    </submittedName>
</protein>
<organism evidence="1">
    <name type="scientific">marine sediment metagenome</name>
    <dbReference type="NCBI Taxonomy" id="412755"/>
    <lineage>
        <taxon>unclassified sequences</taxon>
        <taxon>metagenomes</taxon>
        <taxon>ecological metagenomes</taxon>
    </lineage>
</organism>
<name>A0A0F9LFB0_9ZZZZ</name>
<dbReference type="EMBL" id="LAZR01012567">
    <property type="protein sequence ID" value="KKM26150.1"/>
    <property type="molecule type" value="Genomic_DNA"/>
</dbReference>
<evidence type="ECO:0000313" key="1">
    <source>
        <dbReference type="EMBL" id="KKM26150.1"/>
    </source>
</evidence>
<dbReference type="AlphaFoldDB" id="A0A0F9LFB0"/>
<gene>
    <name evidence="1" type="ORF">LCGC14_1587590</name>
</gene>
<proteinExistence type="predicted"/>
<accession>A0A0F9LFB0</accession>